<gene>
    <name evidence="7" type="ORF">F53441_8335</name>
</gene>
<reference evidence="7" key="1">
    <citation type="submission" date="2020-01" db="EMBL/GenBank/DDBJ databases">
        <title>Identification and distribution of gene clusters putatively required for synthesis of sphingolipid metabolism inhibitors in phylogenetically diverse species of the filamentous fungus Fusarium.</title>
        <authorList>
            <person name="Kim H.-S."/>
            <person name="Busman M."/>
            <person name="Brown D.W."/>
            <person name="Divon H."/>
            <person name="Uhlig S."/>
            <person name="Proctor R.H."/>
        </authorList>
    </citation>
    <scope>NUCLEOTIDE SEQUENCE</scope>
    <source>
        <strain evidence="7">NRRL 53441</strain>
    </source>
</reference>
<dbReference type="PANTHER" id="PTHR48182:SF2">
    <property type="entry name" value="PROTEIN SERAC1"/>
    <property type="match status" value="1"/>
</dbReference>
<dbReference type="InterPro" id="IPR052374">
    <property type="entry name" value="SERAC1"/>
</dbReference>
<keyword evidence="5" id="KW-0496">Mitochondrion</keyword>
<dbReference type="AlphaFoldDB" id="A0A8H4KFA8"/>
<dbReference type="GO" id="GO:0005783">
    <property type="term" value="C:endoplasmic reticulum"/>
    <property type="evidence" value="ECO:0007669"/>
    <property type="project" value="UniProtKB-SubCell"/>
</dbReference>
<keyword evidence="4" id="KW-0256">Endoplasmic reticulum</keyword>
<dbReference type="PANTHER" id="PTHR48182">
    <property type="entry name" value="PROTEIN SERAC1"/>
    <property type="match status" value="1"/>
</dbReference>
<evidence type="ECO:0000256" key="2">
    <source>
        <dbReference type="ARBA" id="ARBA00004240"/>
    </source>
</evidence>
<evidence type="ECO:0000313" key="8">
    <source>
        <dbReference type="Proteomes" id="UP000605986"/>
    </source>
</evidence>
<dbReference type="GO" id="GO:0016020">
    <property type="term" value="C:membrane"/>
    <property type="evidence" value="ECO:0007669"/>
    <property type="project" value="UniProtKB-SubCell"/>
</dbReference>
<keyword evidence="6" id="KW-0472">Membrane</keyword>
<organism evidence="7 8">
    <name type="scientific">Fusarium austroafricanum</name>
    <dbReference type="NCBI Taxonomy" id="2364996"/>
    <lineage>
        <taxon>Eukaryota</taxon>
        <taxon>Fungi</taxon>
        <taxon>Dikarya</taxon>
        <taxon>Ascomycota</taxon>
        <taxon>Pezizomycotina</taxon>
        <taxon>Sordariomycetes</taxon>
        <taxon>Hypocreomycetidae</taxon>
        <taxon>Hypocreales</taxon>
        <taxon>Nectriaceae</taxon>
        <taxon>Fusarium</taxon>
        <taxon>Fusarium concolor species complex</taxon>
    </lineage>
</organism>
<evidence type="ECO:0000313" key="7">
    <source>
        <dbReference type="EMBL" id="KAF4448228.1"/>
    </source>
</evidence>
<name>A0A8H4KFA8_9HYPO</name>
<protein>
    <submittedName>
        <fullName evidence="7">Uncharacterized protein</fullName>
    </submittedName>
</protein>
<evidence type="ECO:0000256" key="3">
    <source>
        <dbReference type="ARBA" id="ARBA00004370"/>
    </source>
</evidence>
<sequence>MVQAGLHVIFDSACDDQHPRVAELDVVAVHGLNFKNSDEHALKTWTKGGKLWLRDFLPDKLSSPARILLFAYNSSPAMRATAMKLTDHANNLLQWLNLKRKALVTATLDITYTPIMEATRLLVFFATPHRGGNHARVGDVVAKIVRMGTHMPRNDLLDTLREDSDQATQRFEQARHLFERCLVASFFEGRPYGKMGLIVDKQSAILNLPGTREKQIAMDADHSSICKFDSADDLASFFRSGFIRKWRSSGWPVHWSLLRDATVTAECGDIKLTMPIGTSYGDIASAFTSTIIGAVAEFQETFPDRSGLRVALVDQCLHMRNAFPRTLELSKAMAFHTDLCISVLLERTLQRLVSSLEHFLQNPKREDWASACFAVCLLLLGAESLQVDIYLNKPIVSRDVEATEESEIASLVGLFRESTNGVNPLEVDWNKRHNLVLLGVEPDMVYAMQDLQDLVFEYRRMLQARRTIEFTVDDTDCLTGKSGSEAFALGLAGAGSVHPADPHYRY</sequence>
<evidence type="ECO:0000256" key="5">
    <source>
        <dbReference type="ARBA" id="ARBA00023128"/>
    </source>
</evidence>
<evidence type="ECO:0000256" key="6">
    <source>
        <dbReference type="ARBA" id="ARBA00023136"/>
    </source>
</evidence>
<dbReference type="Proteomes" id="UP000605986">
    <property type="component" value="Unassembled WGS sequence"/>
</dbReference>
<evidence type="ECO:0000256" key="1">
    <source>
        <dbReference type="ARBA" id="ARBA00004173"/>
    </source>
</evidence>
<dbReference type="GO" id="GO:0005739">
    <property type="term" value="C:mitochondrion"/>
    <property type="evidence" value="ECO:0007669"/>
    <property type="project" value="UniProtKB-SubCell"/>
</dbReference>
<evidence type="ECO:0000256" key="4">
    <source>
        <dbReference type="ARBA" id="ARBA00022824"/>
    </source>
</evidence>
<accession>A0A8H4KFA8</accession>
<dbReference type="OrthoDB" id="5086500at2759"/>
<proteinExistence type="predicted"/>
<comment type="subcellular location">
    <subcellularLocation>
        <location evidence="2">Endoplasmic reticulum</location>
    </subcellularLocation>
    <subcellularLocation>
        <location evidence="3">Membrane</location>
    </subcellularLocation>
    <subcellularLocation>
        <location evidence="1">Mitochondrion</location>
    </subcellularLocation>
</comment>
<comment type="caution">
    <text evidence="7">The sequence shown here is derived from an EMBL/GenBank/DDBJ whole genome shotgun (WGS) entry which is preliminary data.</text>
</comment>
<keyword evidence="8" id="KW-1185">Reference proteome</keyword>
<dbReference type="EMBL" id="JAADJG010000352">
    <property type="protein sequence ID" value="KAF4448228.1"/>
    <property type="molecule type" value="Genomic_DNA"/>
</dbReference>